<dbReference type="GO" id="GO:0019867">
    <property type="term" value="C:outer membrane"/>
    <property type="evidence" value="ECO:0007669"/>
    <property type="project" value="InterPro"/>
</dbReference>
<evidence type="ECO:0000259" key="1">
    <source>
        <dbReference type="Pfam" id="PF07244"/>
    </source>
</evidence>
<protein>
    <recommendedName>
        <fullName evidence="1">POTRA domain-containing protein</fullName>
    </recommendedName>
</protein>
<name>A0A1Y2PDC5_9FLAO</name>
<sequence length="539" mass="62314">MNKVFIPYIYIVLFSLSSIQSFSQVYSLKILSKDSIENSFLKKVNFKTTHSTKEKTISETKVISNKLKRIGFFLNSIDSIKRKDSLYTSYYSLGKKIDSAFIFNTKDKSTHSISIEKLPDFLSSISNKLDSKGKSFSKTQLKNIRINNNKLFADIFSNESKERIINKIVIKGYDNFSKSHIKHFLKIKKNTILSKDKLTQISSSIRNLDFVSEIKPPEVLFTKDSTFLYLYLKKTKNNSFDGLVNFSSNQNGNGLSFNGHLDLKLNNILNTGEKFELTWNANGNERQDFNLKTEIPYIFNSPITPSLHFNIYKQDSTFLNTELNTSLKYNINQRFSTSLVYNSINSTNSLQTTTNNLVKAYSSFFTGIEAVYKTKSLDFKNQNKFFVRLQPLIGKRTLNNTNTNQFKIESEINYLLKLNPRSFIYLRNHTGYLESNNYLQNELFRIGGINSIRGYLPQSVFIDKFSYFNIEYRFKTSNNNYLYSITDFDLIKTNNQLLTIGAGYNFSLNSSLININLTFNYTSNNLSHPTLTLIFKNTF</sequence>
<dbReference type="EMBL" id="LAPZ01000003">
    <property type="protein sequence ID" value="OSY88484.1"/>
    <property type="molecule type" value="Genomic_DNA"/>
</dbReference>
<dbReference type="STRING" id="1635173.WH52_06940"/>
<dbReference type="Proteomes" id="UP000194221">
    <property type="component" value="Unassembled WGS sequence"/>
</dbReference>
<evidence type="ECO:0000313" key="2">
    <source>
        <dbReference type="EMBL" id="OSY88484.1"/>
    </source>
</evidence>
<dbReference type="Gene3D" id="3.10.20.310">
    <property type="entry name" value="membrane protein fhac"/>
    <property type="match status" value="1"/>
</dbReference>
<dbReference type="RefSeq" id="WP_086030208.1">
    <property type="nucleotide sequence ID" value="NZ_LAPZ01000003.1"/>
</dbReference>
<feature type="domain" description="POTRA" evidence="1">
    <location>
        <begin position="165"/>
        <end position="219"/>
    </location>
</feature>
<proteinExistence type="predicted"/>
<dbReference type="OrthoDB" id="9811416at2"/>
<comment type="caution">
    <text evidence="2">The sequence shown here is derived from an EMBL/GenBank/DDBJ whole genome shotgun (WGS) entry which is preliminary data.</text>
</comment>
<dbReference type="Gene3D" id="2.40.160.50">
    <property type="entry name" value="membrane protein fhac: a member of the omp85/tpsb transporter family"/>
    <property type="match status" value="1"/>
</dbReference>
<organism evidence="2 3">
    <name type="scientific">Tenacibaculum holothuriorum</name>
    <dbReference type="NCBI Taxonomy" id="1635173"/>
    <lineage>
        <taxon>Bacteria</taxon>
        <taxon>Pseudomonadati</taxon>
        <taxon>Bacteroidota</taxon>
        <taxon>Flavobacteriia</taxon>
        <taxon>Flavobacteriales</taxon>
        <taxon>Flavobacteriaceae</taxon>
        <taxon>Tenacibaculum</taxon>
    </lineage>
</organism>
<dbReference type="InterPro" id="IPR010827">
    <property type="entry name" value="BamA/TamA_POTRA"/>
</dbReference>
<dbReference type="InParanoid" id="A0A1Y2PDC5"/>
<dbReference type="Pfam" id="PF07244">
    <property type="entry name" value="POTRA"/>
    <property type="match status" value="1"/>
</dbReference>
<keyword evidence="3" id="KW-1185">Reference proteome</keyword>
<dbReference type="AlphaFoldDB" id="A0A1Y2PDC5"/>
<accession>A0A1Y2PDC5</accession>
<gene>
    <name evidence="2" type="ORF">WH52_06940</name>
</gene>
<evidence type="ECO:0000313" key="3">
    <source>
        <dbReference type="Proteomes" id="UP000194221"/>
    </source>
</evidence>
<reference evidence="2 3" key="1">
    <citation type="submission" date="2015-03" db="EMBL/GenBank/DDBJ databases">
        <title>Genome sequence of Tenacibaculum sp. S2-2, isolated from intestinal microbiota of sea cucumber, Apostichopus japonicas.</title>
        <authorList>
            <person name="Shao Z."/>
            <person name="Wang L."/>
            <person name="Li X."/>
        </authorList>
    </citation>
    <scope>NUCLEOTIDE SEQUENCE [LARGE SCALE GENOMIC DNA]</scope>
    <source>
        <strain evidence="2 3">S2-2</strain>
    </source>
</reference>